<dbReference type="KEGG" id="qsa:O6P43_034188"/>
<dbReference type="PANTHER" id="PTHR33415:SF21">
    <property type="entry name" value="OS04G0572600 PROTEIN"/>
    <property type="match status" value="1"/>
</dbReference>
<dbReference type="Pfam" id="PF11523">
    <property type="entry name" value="DUF3223"/>
    <property type="match status" value="1"/>
</dbReference>
<accession>A0AAD7KSJ0</accession>
<dbReference type="GO" id="GO:1901259">
    <property type="term" value="P:chloroplast rRNA processing"/>
    <property type="evidence" value="ECO:0007669"/>
    <property type="project" value="TreeGrafter"/>
</dbReference>
<keyword evidence="1" id="KW-0804">Transcription</keyword>
<evidence type="ECO:0000313" key="2">
    <source>
        <dbReference type="Proteomes" id="UP001163823"/>
    </source>
</evidence>
<gene>
    <name evidence="1" type="ORF">O6P43_034188</name>
</gene>
<dbReference type="PANTHER" id="PTHR33415">
    <property type="entry name" value="PROTEIN EMBRYO DEFECTIVE 514"/>
    <property type="match status" value="1"/>
</dbReference>
<protein>
    <submittedName>
        <fullName evidence="1">DNA-directed RNA polymerase subunit</fullName>
    </submittedName>
</protein>
<reference evidence="1" key="1">
    <citation type="journal article" date="2023" name="Science">
        <title>Elucidation of the pathway for biosynthesis of saponin adjuvants from the soapbark tree.</title>
        <authorList>
            <person name="Reed J."/>
            <person name="Orme A."/>
            <person name="El-Demerdash A."/>
            <person name="Owen C."/>
            <person name="Martin L.B.B."/>
            <person name="Misra R.C."/>
            <person name="Kikuchi S."/>
            <person name="Rejzek M."/>
            <person name="Martin A.C."/>
            <person name="Harkess A."/>
            <person name="Leebens-Mack J."/>
            <person name="Louveau T."/>
            <person name="Stephenson M.J."/>
            <person name="Osbourn A."/>
        </authorList>
    </citation>
    <scope>NUCLEOTIDE SEQUENCE</scope>
    <source>
        <strain evidence="1">S10</strain>
    </source>
</reference>
<keyword evidence="2" id="KW-1185">Reference proteome</keyword>
<evidence type="ECO:0000313" key="1">
    <source>
        <dbReference type="EMBL" id="KAJ7944856.1"/>
    </source>
</evidence>
<comment type="caution">
    <text evidence="1">The sequence shown here is derived from an EMBL/GenBank/DDBJ whole genome shotgun (WGS) entry which is preliminary data.</text>
</comment>
<dbReference type="GO" id="GO:0000428">
    <property type="term" value="C:DNA-directed RNA polymerase complex"/>
    <property type="evidence" value="ECO:0007669"/>
    <property type="project" value="UniProtKB-KW"/>
</dbReference>
<dbReference type="AlphaFoldDB" id="A0AAD7KSJ0"/>
<name>A0AAD7KSJ0_QUISA</name>
<dbReference type="GO" id="GO:0009507">
    <property type="term" value="C:chloroplast"/>
    <property type="evidence" value="ECO:0007669"/>
    <property type="project" value="TreeGrafter"/>
</dbReference>
<dbReference type="GO" id="GO:0009658">
    <property type="term" value="P:chloroplast organization"/>
    <property type="evidence" value="ECO:0007669"/>
    <property type="project" value="TreeGrafter"/>
</dbReference>
<dbReference type="Gene3D" id="3.10.450.40">
    <property type="match status" value="1"/>
</dbReference>
<dbReference type="Proteomes" id="UP001163823">
    <property type="component" value="Chromosome 14"/>
</dbReference>
<dbReference type="InterPro" id="IPR044673">
    <property type="entry name" value="DCL-like"/>
</dbReference>
<sequence>MARHREHASVSSPFVQACFSNPGVCFIKAAKAGVTDELQGSLDALAWGNCPSMGTGRQFDIIYSGKRQELAKPVDVYSLLQISSDKQNEKIGASDVQEYISDKCGMQFSYKNGGSAFKGVKKLESISKSFLRSSLTVNDIRKLANASKCILHKYPINHQLSEMDKSTVMMALYFHPHRNEKIGSGAQNLKVGHHPKYLNTRCFLLEREDGTVEDFSYHKCILGALAIIAPETARSYQKKWSEDGSV</sequence>
<organism evidence="1 2">
    <name type="scientific">Quillaja saponaria</name>
    <name type="common">Soap bark tree</name>
    <dbReference type="NCBI Taxonomy" id="32244"/>
    <lineage>
        <taxon>Eukaryota</taxon>
        <taxon>Viridiplantae</taxon>
        <taxon>Streptophyta</taxon>
        <taxon>Embryophyta</taxon>
        <taxon>Tracheophyta</taxon>
        <taxon>Spermatophyta</taxon>
        <taxon>Magnoliopsida</taxon>
        <taxon>eudicotyledons</taxon>
        <taxon>Gunneridae</taxon>
        <taxon>Pentapetalae</taxon>
        <taxon>rosids</taxon>
        <taxon>fabids</taxon>
        <taxon>Fabales</taxon>
        <taxon>Quillajaceae</taxon>
        <taxon>Quillaja</taxon>
    </lineage>
</organism>
<dbReference type="EMBL" id="JARAOO010000014">
    <property type="protein sequence ID" value="KAJ7944856.1"/>
    <property type="molecule type" value="Genomic_DNA"/>
</dbReference>
<proteinExistence type="predicted"/>
<dbReference type="PROSITE" id="PS51257">
    <property type="entry name" value="PROKAR_LIPOPROTEIN"/>
    <property type="match status" value="1"/>
</dbReference>
<keyword evidence="1" id="KW-0240">DNA-directed RNA polymerase</keyword>
<dbReference type="SUPFAM" id="SSF64484">
    <property type="entry name" value="beta and beta-prime subunits of DNA dependent RNA-polymerase"/>
    <property type="match status" value="1"/>
</dbReference>